<accession>A0A919FHH7</accession>
<dbReference type="RefSeq" id="WP_190210301.1">
    <property type="nucleotide sequence ID" value="NZ_BNBO01000006.1"/>
</dbReference>
<dbReference type="InterPro" id="IPR023214">
    <property type="entry name" value="HAD_sf"/>
</dbReference>
<evidence type="ECO:0000313" key="1">
    <source>
        <dbReference type="EMBL" id="GHH65638.1"/>
    </source>
</evidence>
<protein>
    <recommendedName>
        <fullName evidence="3">Hydrolase</fullName>
    </recommendedName>
</protein>
<dbReference type="Proteomes" id="UP000617734">
    <property type="component" value="Unassembled WGS sequence"/>
</dbReference>
<name>A0A919FHH7_9ACTN</name>
<dbReference type="PANTHER" id="PTHR43611">
    <property type="entry name" value="ALPHA-D-GLUCOSE 1-PHOSPHATE PHOSPHATASE"/>
    <property type="match status" value="1"/>
</dbReference>
<organism evidence="1 2">
    <name type="scientific">Kitasatospora indigofera</name>
    <dbReference type="NCBI Taxonomy" id="67307"/>
    <lineage>
        <taxon>Bacteria</taxon>
        <taxon>Bacillati</taxon>
        <taxon>Actinomycetota</taxon>
        <taxon>Actinomycetes</taxon>
        <taxon>Kitasatosporales</taxon>
        <taxon>Streptomycetaceae</taxon>
        <taxon>Kitasatospora</taxon>
    </lineage>
</organism>
<evidence type="ECO:0000313" key="2">
    <source>
        <dbReference type="Proteomes" id="UP000617734"/>
    </source>
</evidence>
<reference evidence="1" key="1">
    <citation type="journal article" date="2014" name="Int. J. Syst. Evol. Microbiol.">
        <title>Complete genome sequence of Corynebacterium casei LMG S-19264T (=DSM 44701T), isolated from a smear-ripened cheese.</title>
        <authorList>
            <consortium name="US DOE Joint Genome Institute (JGI-PGF)"/>
            <person name="Walter F."/>
            <person name="Albersmeier A."/>
            <person name="Kalinowski J."/>
            <person name="Ruckert C."/>
        </authorList>
    </citation>
    <scope>NUCLEOTIDE SEQUENCE</scope>
    <source>
        <strain evidence="1">JCM 4646</strain>
    </source>
</reference>
<dbReference type="PANTHER" id="PTHR43611:SF3">
    <property type="entry name" value="FLAVIN MONONUCLEOTIDE HYDROLASE 1, CHLOROPLATIC"/>
    <property type="match status" value="1"/>
</dbReference>
<reference evidence="1" key="2">
    <citation type="submission" date="2020-09" db="EMBL/GenBank/DDBJ databases">
        <authorList>
            <person name="Sun Q."/>
            <person name="Ohkuma M."/>
        </authorList>
    </citation>
    <scope>NUCLEOTIDE SEQUENCE</scope>
    <source>
        <strain evidence="1">JCM 4646</strain>
    </source>
</reference>
<dbReference type="Gene3D" id="3.40.50.1000">
    <property type="entry name" value="HAD superfamily/HAD-like"/>
    <property type="match status" value="1"/>
</dbReference>
<dbReference type="GeneID" id="95352330"/>
<dbReference type="InterPro" id="IPR036412">
    <property type="entry name" value="HAD-like_sf"/>
</dbReference>
<dbReference type="EMBL" id="BNBO01000006">
    <property type="protein sequence ID" value="GHH65638.1"/>
    <property type="molecule type" value="Genomic_DNA"/>
</dbReference>
<dbReference type="InterPro" id="IPR006439">
    <property type="entry name" value="HAD-SF_hydro_IA"/>
</dbReference>
<evidence type="ECO:0008006" key="3">
    <source>
        <dbReference type="Google" id="ProtNLM"/>
    </source>
</evidence>
<dbReference type="NCBIfam" id="TIGR01509">
    <property type="entry name" value="HAD-SF-IA-v3"/>
    <property type="match status" value="1"/>
</dbReference>
<gene>
    <name evidence="1" type="ORF">GCM10018781_18450</name>
</gene>
<dbReference type="SUPFAM" id="SSF56784">
    <property type="entry name" value="HAD-like"/>
    <property type="match status" value="1"/>
</dbReference>
<dbReference type="AlphaFoldDB" id="A0A919FHH7"/>
<dbReference type="Pfam" id="PF00702">
    <property type="entry name" value="Hydrolase"/>
    <property type="match status" value="1"/>
</dbReference>
<sequence length="218" mass="22832">MTIPTARTTAPFDAVLCDLDDVIRLFDATEVTRLERAAGLPVGSTAASAFGPGRGGPLVLGQLSKDAWAESTARGLADRVPAARARELAAAFARAPFRTDPEVVELLRAARARCPVWIVTNGTPWLDEDLATLDLDGLADGIVNSARLGVAKPDPGILLHAAGRAGAAPERCLFVDDRAANVEAAAALGMATVHFRTAADLRPALAPLLARPVPHPRR</sequence>
<comment type="caution">
    <text evidence="1">The sequence shown here is derived from an EMBL/GenBank/DDBJ whole genome shotgun (WGS) entry which is preliminary data.</text>
</comment>
<proteinExistence type="predicted"/>
<keyword evidence="2" id="KW-1185">Reference proteome</keyword>